<protein>
    <submittedName>
        <fullName evidence="4">Regulatory protein</fullName>
    </submittedName>
</protein>
<dbReference type="PANTHER" id="PTHR30055:SF226">
    <property type="entry name" value="HTH-TYPE TRANSCRIPTIONAL REGULATOR PKSA"/>
    <property type="match status" value="1"/>
</dbReference>
<dbReference type="eggNOG" id="COG1309">
    <property type="taxonomic scope" value="Bacteria"/>
</dbReference>
<sequence>MTSTAGFLVAYRGSVILAPMTERGDVPGSFRVRVVAEAIDRFAEGGYEATTVDEIAAAAGISRRTFFRQFRSKEDVIFADHEQLLDEVKQYLATDHRDPWAAICDAARLVFAHFQESRDLSLRRYRVVQLVPALRDRELVTVHSYERIFIDYLREARPAESVLKIVGYAAAVTACHNYLLRAMIRGDADATVESLDAALADLRKTYGFASGSGTDQEVVVAKFPAGTPADVIAEAVRRQIETNGR</sequence>
<dbReference type="HOGENOM" id="CLU_069356_2_1_11"/>
<dbReference type="PROSITE" id="PS50977">
    <property type="entry name" value="HTH_TETR_2"/>
    <property type="match status" value="1"/>
</dbReference>
<dbReference type="Pfam" id="PF00440">
    <property type="entry name" value="TetR_N"/>
    <property type="match status" value="1"/>
</dbReference>
<dbReference type="AlphaFoldDB" id="F6ELW6"/>
<evidence type="ECO:0000313" key="4">
    <source>
        <dbReference type="EMBL" id="AEF42747.1"/>
    </source>
</evidence>
<evidence type="ECO:0000256" key="1">
    <source>
        <dbReference type="ARBA" id="ARBA00023125"/>
    </source>
</evidence>
<reference evidence="4 5" key="1">
    <citation type="journal article" date="2011" name="J. Bacteriol.">
        <title>Complete genome sequence of Amycolicicoccus subflavus DQS3-9A1T, an actinomycete isolated from crude oil-polluted soil.</title>
        <authorList>
            <person name="Cai M."/>
            <person name="Chen W.M."/>
            <person name="Nie Y."/>
            <person name="Chi C.Q."/>
            <person name="Wang Y.N."/>
            <person name="Tang Y.Q."/>
            <person name="Li G.Y."/>
            <person name="Wu X.L."/>
        </authorList>
    </citation>
    <scope>NUCLEOTIDE SEQUENCE [LARGE SCALE GENOMIC DNA]</scope>
    <source>
        <strain evidence="5">DSM 45089 / DQS3-9A1</strain>
    </source>
</reference>
<proteinExistence type="predicted"/>
<dbReference type="SUPFAM" id="SSF46689">
    <property type="entry name" value="Homeodomain-like"/>
    <property type="match status" value="1"/>
</dbReference>
<dbReference type="GO" id="GO:0003700">
    <property type="term" value="F:DNA-binding transcription factor activity"/>
    <property type="evidence" value="ECO:0007669"/>
    <property type="project" value="TreeGrafter"/>
</dbReference>
<dbReference type="GO" id="GO:0000976">
    <property type="term" value="F:transcription cis-regulatory region binding"/>
    <property type="evidence" value="ECO:0007669"/>
    <property type="project" value="TreeGrafter"/>
</dbReference>
<feature type="domain" description="HTH tetR-type" evidence="3">
    <location>
        <begin position="28"/>
        <end position="88"/>
    </location>
</feature>
<dbReference type="STRING" id="443218.AS9A_4314"/>
<dbReference type="InterPro" id="IPR001647">
    <property type="entry name" value="HTH_TetR"/>
</dbReference>
<dbReference type="Gene3D" id="1.10.357.10">
    <property type="entry name" value="Tetracycline Repressor, domain 2"/>
    <property type="match status" value="1"/>
</dbReference>
<dbReference type="InterPro" id="IPR050109">
    <property type="entry name" value="HTH-type_TetR-like_transc_reg"/>
</dbReference>
<keyword evidence="5" id="KW-1185">Reference proteome</keyword>
<dbReference type="PANTHER" id="PTHR30055">
    <property type="entry name" value="HTH-TYPE TRANSCRIPTIONAL REGULATOR RUTR"/>
    <property type="match status" value="1"/>
</dbReference>
<dbReference type="KEGG" id="asd:AS9A_4314"/>
<dbReference type="InterPro" id="IPR009057">
    <property type="entry name" value="Homeodomain-like_sf"/>
</dbReference>
<feature type="DNA-binding region" description="H-T-H motif" evidence="2">
    <location>
        <begin position="51"/>
        <end position="70"/>
    </location>
</feature>
<keyword evidence="1 2" id="KW-0238">DNA-binding</keyword>
<dbReference type="Proteomes" id="UP000009235">
    <property type="component" value="Chromosome"/>
</dbReference>
<gene>
    <name evidence="4" type="ordered locus">AS9A_4314</name>
</gene>
<accession>F6ELW6</accession>
<evidence type="ECO:0000259" key="3">
    <source>
        <dbReference type="PROSITE" id="PS50977"/>
    </source>
</evidence>
<dbReference type="EMBL" id="CP002786">
    <property type="protein sequence ID" value="AEF42747.1"/>
    <property type="molecule type" value="Genomic_DNA"/>
</dbReference>
<evidence type="ECO:0000313" key="5">
    <source>
        <dbReference type="Proteomes" id="UP000009235"/>
    </source>
</evidence>
<evidence type="ECO:0000256" key="2">
    <source>
        <dbReference type="PROSITE-ProRule" id="PRU00335"/>
    </source>
</evidence>
<organism evidence="4 5">
    <name type="scientific">Hoyosella subflava (strain DSM 45089 / JCM 17490 / NBRC 109087 / DQS3-9A1)</name>
    <name type="common">Amycolicicoccus subflavus</name>
    <dbReference type="NCBI Taxonomy" id="443218"/>
    <lineage>
        <taxon>Bacteria</taxon>
        <taxon>Bacillati</taxon>
        <taxon>Actinomycetota</taxon>
        <taxon>Actinomycetes</taxon>
        <taxon>Mycobacteriales</taxon>
        <taxon>Hoyosellaceae</taxon>
        <taxon>Hoyosella</taxon>
    </lineage>
</organism>
<dbReference type="PRINTS" id="PR00455">
    <property type="entry name" value="HTHTETR"/>
</dbReference>
<name>F6ELW6_HOYSD</name>